<dbReference type="InterPro" id="IPR001926">
    <property type="entry name" value="TrpB-like_PALP"/>
</dbReference>
<sequence>VGETEMPIKKGIITKESIIGEIGEVILGKIPGRVSKNDITIFDSTGIAHQDLLTANHLIKIAKEKALELARKEVKTYISPYNDSDIIVGQGTIGLEILEEFPEVEKVLVPIGGGGLIAGIAIAIKCKNRSIEVIGVQSEASPVMYESLKAGKILKSEELKIQDSIADGLSGGIEEGSITFRITQKNVNKVILVKEENIKEAIRLLWEKDNQVVEGAGAVGTALLIENKEQFRNKKTVVVISGGNIDDELFNEITKISK</sequence>
<proteinExistence type="inferred from homology"/>
<dbReference type="GO" id="GO:0003941">
    <property type="term" value="F:L-serine ammonia-lyase activity"/>
    <property type="evidence" value="ECO:0007669"/>
    <property type="project" value="TreeGrafter"/>
</dbReference>
<evidence type="ECO:0000256" key="4">
    <source>
        <dbReference type="ARBA" id="ARBA00023239"/>
    </source>
</evidence>
<feature type="non-terminal residue" evidence="6">
    <location>
        <position position="1"/>
    </location>
</feature>
<dbReference type="GO" id="GO:0006567">
    <property type="term" value="P:L-threonine catabolic process"/>
    <property type="evidence" value="ECO:0007669"/>
    <property type="project" value="TreeGrafter"/>
</dbReference>
<dbReference type="GO" id="GO:0006565">
    <property type="term" value="P:L-serine catabolic process"/>
    <property type="evidence" value="ECO:0007669"/>
    <property type="project" value="TreeGrafter"/>
</dbReference>
<accession>X1HL72</accession>
<dbReference type="PANTHER" id="PTHR48078">
    <property type="entry name" value="THREONINE DEHYDRATASE, MITOCHONDRIAL-RELATED"/>
    <property type="match status" value="1"/>
</dbReference>
<protein>
    <recommendedName>
        <fullName evidence="5">Tryptophan synthase beta chain-like PALP domain-containing protein</fullName>
    </recommendedName>
</protein>
<dbReference type="InterPro" id="IPR036291">
    <property type="entry name" value="NAD(P)-bd_dom_sf"/>
</dbReference>
<evidence type="ECO:0000256" key="1">
    <source>
        <dbReference type="ARBA" id="ARBA00001933"/>
    </source>
</evidence>
<dbReference type="GO" id="GO:0009097">
    <property type="term" value="P:isoleucine biosynthetic process"/>
    <property type="evidence" value="ECO:0007669"/>
    <property type="project" value="TreeGrafter"/>
</dbReference>
<dbReference type="FunFam" id="3.40.50.1100:FF:000007">
    <property type="entry name" value="L-threonine dehydratase catabolic TdcB"/>
    <property type="match status" value="1"/>
</dbReference>
<dbReference type="Pfam" id="PF02423">
    <property type="entry name" value="OCD_Mu_crystall"/>
    <property type="match status" value="1"/>
</dbReference>
<dbReference type="Gene3D" id="3.40.50.1100">
    <property type="match status" value="2"/>
</dbReference>
<keyword evidence="4" id="KW-0456">Lyase</keyword>
<dbReference type="Gene3D" id="3.40.50.720">
    <property type="entry name" value="NAD(P)-binding Rossmann-like Domain"/>
    <property type="match status" value="1"/>
</dbReference>
<dbReference type="Pfam" id="PF00291">
    <property type="entry name" value="PALP"/>
    <property type="match status" value="1"/>
</dbReference>
<dbReference type="InterPro" id="IPR003462">
    <property type="entry name" value="ODC_Mu_crystall"/>
</dbReference>
<dbReference type="SUPFAM" id="SSF51735">
    <property type="entry name" value="NAD(P)-binding Rossmann-fold domains"/>
    <property type="match status" value="1"/>
</dbReference>
<dbReference type="AlphaFoldDB" id="X1HL72"/>
<dbReference type="SUPFAM" id="SSF53686">
    <property type="entry name" value="Tryptophan synthase beta subunit-like PLP-dependent enzymes"/>
    <property type="match status" value="1"/>
</dbReference>
<dbReference type="PANTHER" id="PTHR48078:SF6">
    <property type="entry name" value="L-THREONINE DEHYDRATASE CATABOLIC TDCB"/>
    <property type="match status" value="1"/>
</dbReference>
<evidence type="ECO:0000313" key="6">
    <source>
        <dbReference type="EMBL" id="GAH46038.1"/>
    </source>
</evidence>
<gene>
    <name evidence="6" type="ORF">S03H2_19569</name>
</gene>
<comment type="caution">
    <text evidence="6">The sequence shown here is derived from an EMBL/GenBank/DDBJ whole genome shotgun (WGS) entry which is preliminary data.</text>
</comment>
<dbReference type="InterPro" id="IPR036052">
    <property type="entry name" value="TrpB-like_PALP_sf"/>
</dbReference>
<evidence type="ECO:0000259" key="5">
    <source>
        <dbReference type="Pfam" id="PF00291"/>
    </source>
</evidence>
<organism evidence="6">
    <name type="scientific">marine sediment metagenome</name>
    <dbReference type="NCBI Taxonomy" id="412755"/>
    <lineage>
        <taxon>unclassified sequences</taxon>
        <taxon>metagenomes</taxon>
        <taxon>ecological metagenomes</taxon>
    </lineage>
</organism>
<dbReference type="GO" id="GO:0004794">
    <property type="term" value="F:threonine deaminase activity"/>
    <property type="evidence" value="ECO:0007669"/>
    <property type="project" value="TreeGrafter"/>
</dbReference>
<dbReference type="InterPro" id="IPR050147">
    <property type="entry name" value="Ser/Thr_Dehydratase"/>
</dbReference>
<feature type="domain" description="Tryptophan synthase beta chain-like PALP" evidence="5">
    <location>
        <begin position="62"/>
        <end position="241"/>
    </location>
</feature>
<keyword evidence="3" id="KW-0663">Pyridoxal phosphate</keyword>
<evidence type="ECO:0000256" key="3">
    <source>
        <dbReference type="ARBA" id="ARBA00022898"/>
    </source>
</evidence>
<reference evidence="6" key="1">
    <citation type="journal article" date="2014" name="Front. Microbiol.">
        <title>High frequency of phylogenetically diverse reductive dehalogenase-homologous genes in deep subseafloor sedimentary metagenomes.</title>
        <authorList>
            <person name="Kawai M."/>
            <person name="Futagami T."/>
            <person name="Toyoda A."/>
            <person name="Takaki Y."/>
            <person name="Nishi S."/>
            <person name="Hori S."/>
            <person name="Arai W."/>
            <person name="Tsubouchi T."/>
            <person name="Morono Y."/>
            <person name="Uchiyama I."/>
            <person name="Ito T."/>
            <person name="Fujiyama A."/>
            <person name="Inagaki F."/>
            <person name="Takami H."/>
        </authorList>
    </citation>
    <scope>NUCLEOTIDE SEQUENCE</scope>
    <source>
        <strain evidence="6">Expedition CK06-06</strain>
    </source>
</reference>
<dbReference type="EMBL" id="BARU01010230">
    <property type="protein sequence ID" value="GAH46038.1"/>
    <property type="molecule type" value="Genomic_DNA"/>
</dbReference>
<name>X1HL72_9ZZZZ</name>
<comment type="cofactor">
    <cofactor evidence="1">
        <name>pyridoxal 5'-phosphate</name>
        <dbReference type="ChEBI" id="CHEBI:597326"/>
    </cofactor>
</comment>
<evidence type="ECO:0000256" key="2">
    <source>
        <dbReference type="ARBA" id="ARBA00010869"/>
    </source>
</evidence>
<comment type="similarity">
    <text evidence="2">Belongs to the serine/threonine dehydratase family.</text>
</comment>